<keyword evidence="1" id="KW-0812">Transmembrane</keyword>
<feature type="transmembrane region" description="Helical" evidence="1">
    <location>
        <begin position="112"/>
        <end position="134"/>
    </location>
</feature>
<keyword evidence="2" id="KW-0378">Hydrolase</keyword>
<gene>
    <name evidence="2" type="ORF">DKT75_16945</name>
</gene>
<dbReference type="AlphaFoldDB" id="A0A317C7J6"/>
<dbReference type="Pfam" id="PF04307">
    <property type="entry name" value="YdjM"/>
    <property type="match status" value="1"/>
</dbReference>
<evidence type="ECO:0000313" key="2">
    <source>
        <dbReference type="EMBL" id="PWQ94221.1"/>
    </source>
</evidence>
<protein>
    <submittedName>
        <fullName evidence="2">Hydrolase</fullName>
    </submittedName>
</protein>
<accession>A0A317C7J6</accession>
<feature type="transmembrane region" description="Helical" evidence="1">
    <location>
        <begin position="7"/>
        <end position="27"/>
    </location>
</feature>
<evidence type="ECO:0000256" key="1">
    <source>
        <dbReference type="SAM" id="Phobius"/>
    </source>
</evidence>
<keyword evidence="1" id="KW-0472">Membrane</keyword>
<dbReference type="EMBL" id="QGKL01000041">
    <property type="protein sequence ID" value="PWQ94221.1"/>
    <property type="molecule type" value="Genomic_DNA"/>
</dbReference>
<name>A0A317C7J6_9GAMM</name>
<reference evidence="2 3" key="1">
    <citation type="submission" date="2018-05" db="EMBL/GenBank/DDBJ databases">
        <title>Leucothrix arctica sp. nov., isolated from Arctic seawater.</title>
        <authorList>
            <person name="Choi A."/>
            <person name="Baek K."/>
        </authorList>
    </citation>
    <scope>NUCLEOTIDE SEQUENCE [LARGE SCALE GENOMIC DNA]</scope>
    <source>
        <strain evidence="2 3">IMCC9719</strain>
    </source>
</reference>
<feature type="transmembrane region" description="Helical" evidence="1">
    <location>
        <begin position="33"/>
        <end position="51"/>
    </location>
</feature>
<dbReference type="GO" id="GO:0016787">
    <property type="term" value="F:hydrolase activity"/>
    <property type="evidence" value="ECO:0007669"/>
    <property type="project" value="UniProtKB-KW"/>
</dbReference>
<dbReference type="RefSeq" id="WP_109824973.1">
    <property type="nucleotide sequence ID" value="NZ_QGKL01000041.1"/>
</dbReference>
<keyword evidence="3" id="KW-1185">Reference proteome</keyword>
<feature type="transmembrane region" description="Helical" evidence="1">
    <location>
        <begin position="58"/>
        <end position="74"/>
    </location>
</feature>
<dbReference type="InterPro" id="IPR007404">
    <property type="entry name" value="YdjM-like"/>
</dbReference>
<dbReference type="OrthoDB" id="5295350at2"/>
<evidence type="ECO:0000313" key="3">
    <source>
        <dbReference type="Proteomes" id="UP000245506"/>
    </source>
</evidence>
<feature type="transmembrane region" description="Helical" evidence="1">
    <location>
        <begin position="80"/>
        <end position="100"/>
    </location>
</feature>
<sequence length="240" mass="26841">MANFNTHIGVAAVASGLLSTLCLQVGFVDSKEAMILILMGTIGGILPDIDLHYSYPSRIIFSLLGIITSFLWILSAENDLSITELWAIGALIYLGIRYGLWKIFHLYTKHRGPIHSVAAGVLAMVLTTVLSYDVFQKNEFISWLIGFMMFFGFIIHLLLDELYSVDFMNRRIKRSFGTALKLIDTRYAISSSFIVLLTVALCFFAPSPRSFADTFTSAGTYKLIGHRLLPDNLPFVQKQP</sequence>
<keyword evidence="1" id="KW-1133">Transmembrane helix</keyword>
<feature type="transmembrane region" description="Helical" evidence="1">
    <location>
        <begin position="140"/>
        <end position="165"/>
    </location>
</feature>
<comment type="caution">
    <text evidence="2">The sequence shown here is derived from an EMBL/GenBank/DDBJ whole genome shotgun (WGS) entry which is preliminary data.</text>
</comment>
<proteinExistence type="predicted"/>
<organism evidence="2 3">
    <name type="scientific">Leucothrix arctica</name>
    <dbReference type="NCBI Taxonomy" id="1481894"/>
    <lineage>
        <taxon>Bacteria</taxon>
        <taxon>Pseudomonadati</taxon>
        <taxon>Pseudomonadota</taxon>
        <taxon>Gammaproteobacteria</taxon>
        <taxon>Thiotrichales</taxon>
        <taxon>Thiotrichaceae</taxon>
        <taxon>Leucothrix</taxon>
    </lineage>
</organism>
<dbReference type="Proteomes" id="UP000245506">
    <property type="component" value="Unassembled WGS sequence"/>
</dbReference>
<feature type="transmembrane region" description="Helical" evidence="1">
    <location>
        <begin position="186"/>
        <end position="206"/>
    </location>
</feature>